<proteinExistence type="predicted"/>
<accession>A0A256FVV5</accession>
<dbReference type="AlphaFoldDB" id="A0A256FVV5"/>
<dbReference type="EMBL" id="NNRJ01000019">
    <property type="protein sequence ID" value="OYR18943.1"/>
    <property type="molecule type" value="Genomic_DNA"/>
</dbReference>
<name>A0A256FVV5_9HYPH</name>
<dbReference type="NCBIfam" id="TIGR02215">
    <property type="entry name" value="phage_chp_gp8"/>
    <property type="match status" value="1"/>
</dbReference>
<organism evidence="1 2">
    <name type="scientific">Brucella thiophenivorans</name>
    <dbReference type="NCBI Taxonomy" id="571255"/>
    <lineage>
        <taxon>Bacteria</taxon>
        <taxon>Pseudomonadati</taxon>
        <taxon>Pseudomonadota</taxon>
        <taxon>Alphaproteobacteria</taxon>
        <taxon>Hyphomicrobiales</taxon>
        <taxon>Brucellaceae</taxon>
        <taxon>Brucella/Ochrobactrum group</taxon>
        <taxon>Brucella</taxon>
    </lineage>
</organism>
<evidence type="ECO:0000313" key="1">
    <source>
        <dbReference type="EMBL" id="OYR18943.1"/>
    </source>
</evidence>
<gene>
    <name evidence="1" type="ORF">CEV31_2283</name>
</gene>
<evidence type="ECO:0008006" key="3">
    <source>
        <dbReference type="Google" id="ProtNLM"/>
    </source>
</evidence>
<protein>
    <recommendedName>
        <fullName evidence="3">Phage gp6-like head-tail connector protein</fullName>
    </recommendedName>
</protein>
<dbReference type="InterPro" id="IPR011738">
    <property type="entry name" value="Phage_CHP"/>
</dbReference>
<dbReference type="Gene3D" id="1.10.3230.30">
    <property type="entry name" value="Phage gp6-like head-tail connector protein"/>
    <property type="match status" value="1"/>
</dbReference>
<sequence>MQLAPVRVGVTGEQPVSRDEAKRHVGAVGFTSDDLDIDGFIKSATGYLEKLLGTALVKQKWRQDLSCFPSRFYLTPFPVISLSSVKYLSDNSLETLDMQDYELYTDITGPFVQFFTQSFPQTADRPDAVQITYESGFETDQLPAELKAAILIHVGYLYGHRGQPDMPTIEDIPAYKMLVWPHRRLGV</sequence>
<keyword evidence="2" id="KW-1185">Reference proteome</keyword>
<evidence type="ECO:0000313" key="2">
    <source>
        <dbReference type="Proteomes" id="UP000215590"/>
    </source>
</evidence>
<dbReference type="Proteomes" id="UP000215590">
    <property type="component" value="Unassembled WGS sequence"/>
</dbReference>
<reference evidence="1 2" key="1">
    <citation type="submission" date="2017-07" db="EMBL/GenBank/DDBJ databases">
        <title>Phylogenetic study on the rhizospheric bacterium Ochrobactrum sp. A44.</title>
        <authorList>
            <person name="Krzyzanowska D.M."/>
            <person name="Ossowicki A."/>
            <person name="Rajewska M."/>
            <person name="Maciag T."/>
            <person name="Kaczynski Z."/>
            <person name="Czerwicka M."/>
            <person name="Jafra S."/>
        </authorList>
    </citation>
    <scope>NUCLEOTIDE SEQUENCE [LARGE SCALE GENOMIC DNA]</scope>
    <source>
        <strain evidence="1 2">DSM 7216</strain>
    </source>
</reference>
<dbReference type="CDD" id="cd08054">
    <property type="entry name" value="gp6"/>
    <property type="match status" value="1"/>
</dbReference>
<dbReference type="RefSeq" id="WP_094507024.1">
    <property type="nucleotide sequence ID" value="NZ_JBHEEK010000002.1"/>
</dbReference>
<comment type="caution">
    <text evidence="1">The sequence shown here is derived from an EMBL/GenBank/DDBJ whole genome shotgun (WGS) entry which is preliminary data.</text>
</comment>